<keyword evidence="3" id="KW-0963">Cytoplasm</keyword>
<evidence type="ECO:0000259" key="8">
    <source>
        <dbReference type="Pfam" id="PF17681"/>
    </source>
</evidence>
<dbReference type="Pfam" id="PF04130">
    <property type="entry name" value="GCP_C_terminal"/>
    <property type="match status" value="1"/>
</dbReference>
<protein>
    <submittedName>
        <fullName evidence="9">Uncharacterized protein</fullName>
    </submittedName>
</protein>
<evidence type="ECO:0000256" key="2">
    <source>
        <dbReference type="ARBA" id="ARBA00010337"/>
    </source>
</evidence>
<reference evidence="9" key="1">
    <citation type="submission" date="2015-11" db="EMBL/GenBank/DDBJ databases">
        <title>De novo transcriptome assembly of four potential Pierce s Disease insect vectors from Arizona vineyards.</title>
        <authorList>
            <person name="Tassone E.E."/>
        </authorList>
    </citation>
    <scope>NUCLEOTIDE SEQUENCE</scope>
</reference>
<feature type="domain" description="Gamma tubulin complex component C-terminal" evidence="7">
    <location>
        <begin position="545"/>
        <end position="873"/>
    </location>
</feature>
<dbReference type="GO" id="GO:0005874">
    <property type="term" value="C:microtubule"/>
    <property type="evidence" value="ECO:0007669"/>
    <property type="project" value="UniProtKB-KW"/>
</dbReference>
<dbReference type="InterPro" id="IPR042241">
    <property type="entry name" value="GCP_C_sf"/>
</dbReference>
<dbReference type="AlphaFoldDB" id="A0A1B6KZV6"/>
<dbReference type="PANTHER" id="PTHR19302">
    <property type="entry name" value="GAMMA TUBULIN COMPLEX PROTEIN"/>
    <property type="match status" value="1"/>
</dbReference>
<gene>
    <name evidence="9" type="ORF">g.2135</name>
</gene>
<evidence type="ECO:0000256" key="3">
    <source>
        <dbReference type="ARBA" id="ARBA00022490"/>
    </source>
</evidence>
<dbReference type="GO" id="GO:0007020">
    <property type="term" value="P:microtubule nucleation"/>
    <property type="evidence" value="ECO:0007669"/>
    <property type="project" value="InterPro"/>
</dbReference>
<evidence type="ECO:0000256" key="5">
    <source>
        <dbReference type="ARBA" id="ARBA00023212"/>
    </source>
</evidence>
<keyword evidence="5" id="KW-0206">Cytoskeleton</keyword>
<dbReference type="EMBL" id="GEBQ01023193">
    <property type="protein sequence ID" value="JAT16784.1"/>
    <property type="molecule type" value="Transcribed_RNA"/>
</dbReference>
<evidence type="ECO:0000313" key="9">
    <source>
        <dbReference type="EMBL" id="JAT16784.1"/>
    </source>
</evidence>
<dbReference type="Pfam" id="PF17681">
    <property type="entry name" value="GCP_N_terminal"/>
    <property type="match status" value="1"/>
</dbReference>
<proteinExistence type="inferred from homology"/>
<feature type="region of interest" description="Disordered" evidence="6">
    <location>
        <begin position="150"/>
        <end position="227"/>
    </location>
</feature>
<dbReference type="GO" id="GO:0051011">
    <property type="term" value="F:microtubule minus-end binding"/>
    <property type="evidence" value="ECO:0007669"/>
    <property type="project" value="TreeGrafter"/>
</dbReference>
<evidence type="ECO:0000256" key="6">
    <source>
        <dbReference type="SAM" id="MobiDB-lite"/>
    </source>
</evidence>
<comment type="similarity">
    <text evidence="2">Belongs to the TUBGCP family.</text>
</comment>
<dbReference type="GO" id="GO:0031122">
    <property type="term" value="P:cytoplasmic microtubule organization"/>
    <property type="evidence" value="ECO:0007669"/>
    <property type="project" value="TreeGrafter"/>
</dbReference>
<dbReference type="GO" id="GO:0051321">
    <property type="term" value="P:meiotic cell cycle"/>
    <property type="evidence" value="ECO:0007669"/>
    <property type="project" value="TreeGrafter"/>
</dbReference>
<dbReference type="Gene3D" id="1.20.120.1900">
    <property type="entry name" value="Gamma-tubulin complex, C-terminal domain"/>
    <property type="match status" value="1"/>
</dbReference>
<name>A0A1B6KZV6_9HEMI</name>
<dbReference type="GO" id="GO:0000922">
    <property type="term" value="C:spindle pole"/>
    <property type="evidence" value="ECO:0007669"/>
    <property type="project" value="InterPro"/>
</dbReference>
<dbReference type="GO" id="GO:0000930">
    <property type="term" value="C:gamma-tubulin complex"/>
    <property type="evidence" value="ECO:0007669"/>
    <property type="project" value="TreeGrafter"/>
</dbReference>
<dbReference type="GO" id="GO:0051225">
    <property type="term" value="P:spindle assembly"/>
    <property type="evidence" value="ECO:0007669"/>
    <property type="project" value="TreeGrafter"/>
</dbReference>
<evidence type="ECO:0000259" key="7">
    <source>
        <dbReference type="Pfam" id="PF04130"/>
    </source>
</evidence>
<comment type="subcellular location">
    <subcellularLocation>
        <location evidence="1">Cytoplasm</location>
        <location evidence="1">Cytoskeleton</location>
    </subcellularLocation>
</comment>
<dbReference type="GO" id="GO:0000278">
    <property type="term" value="P:mitotic cell cycle"/>
    <property type="evidence" value="ECO:0007669"/>
    <property type="project" value="TreeGrafter"/>
</dbReference>
<accession>A0A1B6KZV6</accession>
<dbReference type="InterPro" id="IPR041470">
    <property type="entry name" value="GCP_N"/>
</dbReference>
<organism evidence="9">
    <name type="scientific">Graphocephala atropunctata</name>
    <dbReference type="NCBI Taxonomy" id="36148"/>
    <lineage>
        <taxon>Eukaryota</taxon>
        <taxon>Metazoa</taxon>
        <taxon>Ecdysozoa</taxon>
        <taxon>Arthropoda</taxon>
        <taxon>Hexapoda</taxon>
        <taxon>Insecta</taxon>
        <taxon>Pterygota</taxon>
        <taxon>Neoptera</taxon>
        <taxon>Paraneoptera</taxon>
        <taxon>Hemiptera</taxon>
        <taxon>Auchenorrhyncha</taxon>
        <taxon>Membracoidea</taxon>
        <taxon>Cicadellidae</taxon>
        <taxon>Cicadellinae</taxon>
        <taxon>Cicadellini</taxon>
        <taxon>Graphocephala</taxon>
    </lineage>
</organism>
<dbReference type="InterPro" id="IPR040457">
    <property type="entry name" value="GCP_C"/>
</dbReference>
<dbReference type="InterPro" id="IPR007259">
    <property type="entry name" value="GCP"/>
</dbReference>
<evidence type="ECO:0000256" key="1">
    <source>
        <dbReference type="ARBA" id="ARBA00004245"/>
    </source>
</evidence>
<evidence type="ECO:0000256" key="4">
    <source>
        <dbReference type="ARBA" id="ARBA00022701"/>
    </source>
</evidence>
<dbReference type="PANTHER" id="PTHR19302:SF14">
    <property type="entry name" value="GAMMA-TUBULIN COMPLEX COMPONENT 3"/>
    <property type="match status" value="1"/>
</dbReference>
<feature type="compositionally biased region" description="Basic and acidic residues" evidence="6">
    <location>
        <begin position="200"/>
        <end position="213"/>
    </location>
</feature>
<dbReference type="GO" id="GO:0043015">
    <property type="term" value="F:gamma-tubulin binding"/>
    <property type="evidence" value="ECO:0007669"/>
    <property type="project" value="InterPro"/>
</dbReference>
<keyword evidence="4" id="KW-0493">Microtubule</keyword>
<sequence>MSSSTEDHTPSTQSIVKELCKHMCNGIKPEEGARIVKAALGIITSQDASYLNSSLSDNDEFAVVDKIKKHLKLTGRDNVSTHFDALHRKLVTVSHTVLKNRSAILTLFLRLSEAQAGSLNGNMELGRHISQRSFDSMSITANVVPVHIGRSRAGSDLTQRSPGYKGSQIPSSTTKQSNADSLNWSNGLPKDNSYSVNVNTDRRTNHRSERPETITKSLSLASPRTPRTGGKYEVSEIQILQELLFCFQGIQGNILKLDADNGFKIDPMANVPQPHLVRTLMELGYLHNCVQGLCQELDEGGAVARALTCAIRTELTNYYCTVAQLNSDLKQSLSLSEDSPMSEETLSYAGLSLRRLYVWVREPMWQFQILTDICRVCVKQRGGAVVSSAYTFSYHGDPQAQRIAANILTAATRPLFTLMCHWIVQGELYDPHDEFFVAVNKMCLLHNRWKDNFFLRKDLVPAVMSEKQAMMVLNAGKCINFLNEICQQKMPVTGARAKLRQLESAQGGELLQLAEPASPLAIIIESAFMEASQLVLETLKTQFKLYQNFQGLRQYMLMGQGDFYRYLIQLLEPELNKNVEQVYQHNLISILETAIRATNAQFEDKEILSRVSVTMLEPSAGDTGWDVFNVVYCTSGPLDTVFQLSDGTYQAMFLFLWQLKRVEYSLSNFRKQQTCVLKKLQRRSDFSELQAMLNHMSLVTAEMVHYINQVQYYILFEVIECSFESFAKKFTSATTIEQVIHDHEIFLQEIRMKTLRDESTKSQLLSTLMSSLNLSILNLLSFGSQFLAMAEEELARRWDRDQLILKDGTCYKEETQHKLEVRKFNTMVLHASKEVGLISCTYQEHMRKLLVQLSSQQDDLQLLSTRLDFNEFYKRADPELSENIKFRRVSNFLGVTVRE</sequence>
<feature type="compositionally biased region" description="Polar residues" evidence="6">
    <location>
        <begin position="168"/>
        <end position="199"/>
    </location>
</feature>
<feature type="domain" description="Gamma tubulin complex component protein N-terminal" evidence="8">
    <location>
        <begin position="240"/>
        <end position="540"/>
    </location>
</feature>